<dbReference type="Pfam" id="PF18080">
    <property type="entry name" value="Gal_mutarotas_3"/>
    <property type="match status" value="1"/>
</dbReference>
<evidence type="ECO:0000259" key="1">
    <source>
        <dbReference type="Pfam" id="PF12905"/>
    </source>
</evidence>
<dbReference type="InterPro" id="IPR025706">
    <property type="entry name" value="Endoa_GalNAc"/>
</dbReference>
<protein>
    <recommendedName>
        <fullName evidence="8">Endo-alpha-N-acetylgalactosaminidase</fullName>
    </recommendedName>
</protein>
<dbReference type="EMBL" id="CP034437">
    <property type="protein sequence ID" value="AZN39795.1"/>
    <property type="molecule type" value="Genomic_DNA"/>
</dbReference>
<dbReference type="Proteomes" id="UP000272528">
    <property type="component" value="Chromosome"/>
</dbReference>
<evidence type="ECO:0000259" key="4">
    <source>
        <dbReference type="Pfam" id="PF18080"/>
    </source>
</evidence>
<dbReference type="Pfam" id="PF17974">
    <property type="entry name" value="GalBD_like"/>
    <property type="match status" value="1"/>
</dbReference>
<dbReference type="Gene3D" id="2.60.120.870">
    <property type="match status" value="1"/>
</dbReference>
<dbReference type="InterPro" id="IPR049314">
    <property type="entry name" value="GH101_dom-5"/>
</dbReference>
<name>A0A3Q8X3U5_9BACL</name>
<gene>
    <name evidence="6" type="ORF">EJC50_09170</name>
</gene>
<organism evidence="6 7">
    <name type="scientific">Paenibacillus albus</name>
    <dbReference type="NCBI Taxonomy" id="2495582"/>
    <lineage>
        <taxon>Bacteria</taxon>
        <taxon>Bacillati</taxon>
        <taxon>Bacillota</taxon>
        <taxon>Bacilli</taxon>
        <taxon>Bacillales</taxon>
        <taxon>Paenibacillaceae</taxon>
        <taxon>Paenibacillus</taxon>
    </lineage>
</organism>
<evidence type="ECO:0000259" key="2">
    <source>
        <dbReference type="Pfam" id="PF17451"/>
    </source>
</evidence>
<dbReference type="InterPro" id="IPR040502">
    <property type="entry name" value="GH101_dom-6"/>
</dbReference>
<feature type="domain" description="Endo-alpha-N-acetylgalactosaminidase" evidence="5">
    <location>
        <begin position="839"/>
        <end position="982"/>
    </location>
</feature>
<accession>A0A3Q8X3U5</accession>
<feature type="domain" description="Endo-alpha-N-acetylgalactosaminidase" evidence="3">
    <location>
        <begin position="1001"/>
        <end position="1130"/>
    </location>
</feature>
<dbReference type="RefSeq" id="WP_126014728.1">
    <property type="nucleotide sequence ID" value="NZ_CP034437.1"/>
</dbReference>
<dbReference type="InterPro" id="IPR040633">
    <property type="entry name" value="Gal_mutarotas_3"/>
</dbReference>
<reference evidence="7" key="1">
    <citation type="submission" date="2018-12" db="EMBL/GenBank/DDBJ databases">
        <title>Genome sequence of Peanibacillus sp.</title>
        <authorList>
            <person name="Subramani G."/>
            <person name="Srinivasan S."/>
            <person name="Kim M.K."/>
        </authorList>
    </citation>
    <scope>NUCLEOTIDE SEQUENCE [LARGE SCALE GENOMIC DNA]</scope>
    <source>
        <strain evidence="7">18JY67-1</strain>
    </source>
</reference>
<evidence type="ECO:0000313" key="6">
    <source>
        <dbReference type="EMBL" id="AZN39795.1"/>
    </source>
</evidence>
<dbReference type="InterPro" id="IPR014718">
    <property type="entry name" value="GH-type_carb-bd"/>
</dbReference>
<dbReference type="CDD" id="cd14244">
    <property type="entry name" value="GH_101_like"/>
    <property type="match status" value="1"/>
</dbReference>
<dbReference type="Pfam" id="PF17451">
    <property type="entry name" value="Glyco_hyd_101C"/>
    <property type="match status" value="1"/>
</dbReference>
<dbReference type="Pfam" id="PF21466">
    <property type="entry name" value="GH101_dom-5"/>
    <property type="match status" value="1"/>
</dbReference>
<sequence>MERLLAYSIVQGAGQWLEEKEEAKEATASASSVLSAGSSDTIALLSGEGRKLADGELRFAMTPLSLAGRVGAIIRYASAQSWIFIGCDTPMDPFGRSTWIWALPDGKQGVLFKSDPLYEDHRYELLIRYAGTVLTVILNGYEVYHGTIPELSTVQSSGSIGFRTWSAEDGSGDGHARISDVNEREIDAQKYLPQQQAEDGADTESWILSSELLSVEVDAAFPRVLGYRWLASGAVLHGQEEWLQYVDLNNERYEPLVTAEQRSAASAAYSLLFPELMVEMVAVVTISGASLELQITDIREQGEFRIRTIALPNHGLVSVRDTQEGAAVALAEGIKGDTFAAAADLEPEAAPAYKAIAIIHTAELAASVIGNSLNNRRRLCVQTVQRSGYKQTALWHGYWTYRGPDMRIIGEPWAKVVVTADRNGDGIVDWQDGAIAVREALPPIPGAETLRGSYAHIAMNFGSLAQFPFLRILDNVKKLHLYTDGFGQMLELKGYQSEGHDSGHPDYGNNFNERAGGLHDLNLLAARARDYGAVIGVHINHSEAYPEARSYSSSLVKTTPGWRWMDQSYYIDREADILSGNFDKRLDELKEQAPNLGFIYVDTYRDEHWAAWRLVEKLRSLGYTIWTEEADALDSDAVWTHDSTDDSVISRFIRHQDKDAYAEDVLLKGGYERYGDNGFMGWQNERDLTAVVRAFYTKQLPYRYLMHFALMKWTPSVEAVLEGGVISRIEDGAAVIRKDGRLIARGDTVFIPWDPIHESKIYHWNAEGGETKWQLPVHWCQNGNVKLYRLTSLGRVHTQEVEVIAGMVTLTVEANTPYVLYQEEAALNPKIVWGEGSPVKDMGFDSHSFEWWAKSSSSGDTRHIVIAATSYGQSYLSICGNNGADALVEQGLEGLNPGVTYSASVWVQVSDGRRAALRINGCDGETKVHEIDRTAVINWDPDSDKRGTYYQRLQVRFQAPQHVDSLPPKLSLVADQGDAESYVYFDDVRVCVIGASDEAADPYYEDFEQVDAGWGPFVSAQPKVNKTHLSQRHEGYTDDTIEGEWSLKTLDQVTGELLRTLPSTVRLLPNSTYRLSLHYKAEHEGQYSILVRTQDGGAEQDLTTEPLHQGQHDWEAEVTTGAYSDYYIAIMRHDSSPGSLVIDKFAASRMGEIQ</sequence>
<dbReference type="Pfam" id="PF12905">
    <property type="entry name" value="Glyco_hydro_101"/>
    <property type="match status" value="1"/>
</dbReference>
<dbReference type="OrthoDB" id="1095434at2"/>
<dbReference type="Gene3D" id="2.70.98.10">
    <property type="match status" value="1"/>
</dbReference>
<feature type="domain" description="Galactose mutarotase-like fold" evidence="4">
    <location>
        <begin position="208"/>
        <end position="430"/>
    </location>
</feature>
<feature type="domain" description="Endo-alpha-N-acetylgalactosaminidase" evidence="1">
    <location>
        <begin position="431"/>
        <end position="690"/>
    </location>
</feature>
<evidence type="ECO:0000259" key="5">
    <source>
        <dbReference type="Pfam" id="PF21466"/>
    </source>
</evidence>
<evidence type="ECO:0008006" key="8">
    <source>
        <dbReference type="Google" id="ProtNLM"/>
    </source>
</evidence>
<dbReference type="Gene3D" id="3.20.20.80">
    <property type="entry name" value="Glycosidases"/>
    <property type="match status" value="1"/>
</dbReference>
<dbReference type="Gene3D" id="2.60.120.260">
    <property type="entry name" value="Galactose-binding domain-like"/>
    <property type="match status" value="2"/>
</dbReference>
<feature type="domain" description="Glycosyl hydrolase 101 beta-sandwich" evidence="2">
    <location>
        <begin position="699"/>
        <end position="795"/>
    </location>
</feature>
<dbReference type="Gene3D" id="2.60.40.1180">
    <property type="entry name" value="Golgi alpha-mannosidase II"/>
    <property type="match status" value="1"/>
</dbReference>
<dbReference type="KEGG" id="palb:EJC50_09170"/>
<evidence type="ECO:0000313" key="7">
    <source>
        <dbReference type="Proteomes" id="UP000272528"/>
    </source>
</evidence>
<dbReference type="InterPro" id="IPR035364">
    <property type="entry name" value="Beta_sandwich_GH101"/>
</dbReference>
<dbReference type="AlphaFoldDB" id="A0A3Q8X3U5"/>
<keyword evidence="7" id="KW-1185">Reference proteome</keyword>
<proteinExistence type="predicted"/>
<dbReference type="GO" id="GO:0033926">
    <property type="term" value="F:endo-alpha-N-acetylgalactosaminidase activity"/>
    <property type="evidence" value="ECO:0007669"/>
    <property type="project" value="InterPro"/>
</dbReference>
<evidence type="ECO:0000259" key="3">
    <source>
        <dbReference type="Pfam" id="PF17974"/>
    </source>
</evidence>
<dbReference type="GO" id="GO:0030246">
    <property type="term" value="F:carbohydrate binding"/>
    <property type="evidence" value="ECO:0007669"/>
    <property type="project" value="InterPro"/>
</dbReference>
<dbReference type="InterPro" id="IPR013780">
    <property type="entry name" value="Glyco_hydro_b"/>
</dbReference>